<accession>A0A183X011</accession>
<evidence type="ECO:0000313" key="2">
    <source>
        <dbReference type="WBParaSite" id="TREG1_20980.1"/>
    </source>
</evidence>
<evidence type="ECO:0000313" key="1">
    <source>
        <dbReference type="Proteomes" id="UP000050795"/>
    </source>
</evidence>
<dbReference type="WBParaSite" id="TREG1_20980.2">
    <property type="protein sequence ID" value="TREG1_20980.2"/>
    <property type="gene ID" value="TREG1_20980"/>
</dbReference>
<dbReference type="Proteomes" id="UP000050795">
    <property type="component" value="Unassembled WGS sequence"/>
</dbReference>
<dbReference type="OrthoDB" id="6250394at2759"/>
<dbReference type="WBParaSite" id="TREG1_20980.1">
    <property type="protein sequence ID" value="TREG1_20980.1"/>
    <property type="gene ID" value="TREG1_20980"/>
</dbReference>
<dbReference type="AlphaFoldDB" id="A0A183X011"/>
<evidence type="ECO:0000313" key="3">
    <source>
        <dbReference type="WBParaSite" id="TREG1_20980.2"/>
    </source>
</evidence>
<sequence>MHDLFYYAMSQEGHYCKKESNTKPYRSLSFADNRLDKLFIQIPSRRSESAVCVNDRSNSASPTRKQPHPYAMHAMSSINGQRPRLPQWPPPDPPPLTPVIMGFSRYFFGATLGVNNTSPVWTLRPWGRGNRLSRPVNQIIRVNIGIPELTDDALFNPTAEESARMVWVDASDAVEEITTGEIEVMPTPQLASLTEVEDSQFDGSVSCTSALQTPSTLPSHSGSYQTTVQSLSEGSSHSCISTSHQSLTYQATVNDSVNEEVMYGLEEEDSTEFVLVMDSNLDSHITLHMSDEMLLVGQLILNNSDSETEMT</sequence>
<keyword evidence="1" id="KW-1185">Reference proteome</keyword>
<proteinExistence type="predicted"/>
<reference evidence="2 3" key="2">
    <citation type="submission" date="2023-11" db="UniProtKB">
        <authorList>
            <consortium name="WormBaseParasite"/>
        </authorList>
    </citation>
    <scope>IDENTIFICATION</scope>
</reference>
<protein>
    <submittedName>
        <fullName evidence="2 3">Fibronectin type-III domain-containing protein</fullName>
    </submittedName>
</protein>
<reference evidence="1" key="1">
    <citation type="submission" date="2022-06" db="EMBL/GenBank/DDBJ databases">
        <authorList>
            <person name="Berger JAMES D."/>
            <person name="Berger JAMES D."/>
        </authorList>
    </citation>
    <scope>NUCLEOTIDE SEQUENCE [LARGE SCALE GENOMIC DNA]</scope>
</reference>
<organism evidence="1 2">
    <name type="scientific">Trichobilharzia regenti</name>
    <name type="common">Nasal bird schistosome</name>
    <dbReference type="NCBI Taxonomy" id="157069"/>
    <lineage>
        <taxon>Eukaryota</taxon>
        <taxon>Metazoa</taxon>
        <taxon>Spiralia</taxon>
        <taxon>Lophotrochozoa</taxon>
        <taxon>Platyhelminthes</taxon>
        <taxon>Trematoda</taxon>
        <taxon>Digenea</taxon>
        <taxon>Strigeidida</taxon>
        <taxon>Schistosomatoidea</taxon>
        <taxon>Schistosomatidae</taxon>
        <taxon>Trichobilharzia</taxon>
    </lineage>
</organism>
<name>A0A183X011_TRIRE</name>